<comment type="similarity">
    <text evidence="12 14">Belongs to the TonB-dependent receptor family.</text>
</comment>
<dbReference type="PANTHER" id="PTHR32552">
    <property type="entry name" value="FERRICHROME IRON RECEPTOR-RELATED"/>
    <property type="match status" value="1"/>
</dbReference>
<evidence type="ECO:0000256" key="10">
    <source>
        <dbReference type="ARBA" id="ARBA00023136"/>
    </source>
</evidence>
<dbReference type="Pfam" id="PF00593">
    <property type="entry name" value="TonB_dep_Rec_b-barrel"/>
    <property type="match status" value="1"/>
</dbReference>
<dbReference type="InterPro" id="IPR012910">
    <property type="entry name" value="Plug_dom"/>
</dbReference>
<dbReference type="GO" id="GO:0006826">
    <property type="term" value="P:iron ion transport"/>
    <property type="evidence" value="ECO:0007669"/>
    <property type="project" value="UniProtKB-KW"/>
</dbReference>
<evidence type="ECO:0000256" key="6">
    <source>
        <dbReference type="ARBA" id="ARBA00022729"/>
    </source>
</evidence>
<feature type="domain" description="TonB-dependent receptor plug" evidence="16">
    <location>
        <begin position="66"/>
        <end position="175"/>
    </location>
</feature>
<dbReference type="InterPro" id="IPR036942">
    <property type="entry name" value="Beta-barrel_TonB_sf"/>
</dbReference>
<evidence type="ECO:0000256" key="4">
    <source>
        <dbReference type="ARBA" id="ARBA00022496"/>
    </source>
</evidence>
<keyword evidence="2 12" id="KW-0813">Transport</keyword>
<organism evidence="17 18">
    <name type="scientific">Chromatocurvus halotolerans</name>
    <dbReference type="NCBI Taxonomy" id="1132028"/>
    <lineage>
        <taxon>Bacteria</taxon>
        <taxon>Pseudomonadati</taxon>
        <taxon>Pseudomonadota</taxon>
        <taxon>Gammaproteobacteria</taxon>
        <taxon>Cellvibrionales</taxon>
        <taxon>Halieaceae</taxon>
        <taxon>Chromatocurvus</taxon>
    </lineage>
</organism>
<reference evidence="17 18" key="1">
    <citation type="submission" date="2019-03" db="EMBL/GenBank/DDBJ databases">
        <title>Genomic Encyclopedia of Type Strains, Phase IV (KMG-IV): sequencing the most valuable type-strain genomes for metagenomic binning, comparative biology and taxonomic classification.</title>
        <authorList>
            <person name="Goeker M."/>
        </authorList>
    </citation>
    <scope>NUCLEOTIDE SEQUENCE [LARGE SCALE GENOMIC DNA]</scope>
    <source>
        <strain evidence="17 18">DSM 23344</strain>
    </source>
</reference>
<dbReference type="CDD" id="cd01347">
    <property type="entry name" value="ligand_gated_channel"/>
    <property type="match status" value="1"/>
</dbReference>
<sequence length="796" mass="86661">MPAPRTPRFSELRGDDFLALRSNRRRGLPQRLPLAIALMLPVFDAADAAAQTEEITVTARRKSEALSEVPLSVTALDGDSLAATQVFNVGRLEERVPALQFYSSNPRNTALNLRGMGSPFGLTNDGIEQGVGLYIDDIYHARIASTTFDFIDVERIEILRGPQGTLYGKNTTAGAINIHSRRPGTDPGFRARLTAGNLGLRQLEGVAESGTGKVGAGSLAFSATGRDGLLRNVRTDQRINELDNQGLKGTWVLPVSDTLEMVLGGDINQQSPRCCTQVYYATAPTQRSENRQFDALAGLFEYQVPSRDPYDRLVDNDTAARAEQEFGGVSVKLTRELDTSTITAISAWRFWDWKPSSDRDFTGLPITTLSANPSQQEQLSQELRWAFDVTDRISATLGAFAFHQTIDSQGVQEQGAAASGWLLGPAWADRPEILDGLRRDRDIRYENSSGALYGQLSIDLDERWTLQPGLRLNMDRKEVDYQDIVTSGLTDPSPEELAQQDRVLRSLAYASKFSDSNVSGDISLSYRPREGLMLYANYARAFKSAGLNLSGIPTVVEGLPALEFAQVDPEIVDLVELGARLTLDDGQLSLSSAVFHDRIEDYQTNVVNGAAGLLRGFLANADRVEISGLELEATMNPADSWTLALGYAYTDAEYASFAEAPPPLELSGGGISSVDLSGEPLPGVSKHAITADLEMRRPVDLGFGPTSAFLRVNARYRSRWSSSPSASGFMWVDDNTLVNATLGVDLGSNATLSLWGRNVFDEKYMTLLSDQGGSTGMINGIPGDPRSWGATLEVLF</sequence>
<protein>
    <submittedName>
        <fullName evidence="17">Iron complex outermembrane receptor protein</fullName>
    </submittedName>
</protein>
<evidence type="ECO:0000256" key="2">
    <source>
        <dbReference type="ARBA" id="ARBA00022448"/>
    </source>
</evidence>
<dbReference type="Proteomes" id="UP000294980">
    <property type="component" value="Unassembled WGS sequence"/>
</dbReference>
<evidence type="ECO:0000313" key="17">
    <source>
        <dbReference type="EMBL" id="TCO78572.1"/>
    </source>
</evidence>
<proteinExistence type="inferred from homology"/>
<dbReference type="InterPro" id="IPR039426">
    <property type="entry name" value="TonB-dep_rcpt-like"/>
</dbReference>
<evidence type="ECO:0000313" key="18">
    <source>
        <dbReference type="Proteomes" id="UP000294980"/>
    </source>
</evidence>
<dbReference type="AlphaFoldDB" id="A0A4R2KZE0"/>
<evidence type="ECO:0000256" key="14">
    <source>
        <dbReference type="RuleBase" id="RU003357"/>
    </source>
</evidence>
<keyword evidence="10 12" id="KW-0472">Membrane</keyword>
<evidence type="ECO:0000256" key="9">
    <source>
        <dbReference type="ARBA" id="ARBA00023077"/>
    </source>
</evidence>
<evidence type="ECO:0000256" key="8">
    <source>
        <dbReference type="ARBA" id="ARBA00023065"/>
    </source>
</evidence>
<dbReference type="EMBL" id="SLWX01000001">
    <property type="protein sequence ID" value="TCO78572.1"/>
    <property type="molecule type" value="Genomic_DNA"/>
</dbReference>
<evidence type="ECO:0000259" key="16">
    <source>
        <dbReference type="Pfam" id="PF07715"/>
    </source>
</evidence>
<dbReference type="PROSITE" id="PS52016">
    <property type="entry name" value="TONB_DEPENDENT_REC_3"/>
    <property type="match status" value="1"/>
</dbReference>
<gene>
    <name evidence="17" type="ORF">EV688_101390</name>
</gene>
<dbReference type="PROSITE" id="PS01156">
    <property type="entry name" value="TONB_DEPENDENT_REC_2"/>
    <property type="match status" value="1"/>
</dbReference>
<evidence type="ECO:0000256" key="7">
    <source>
        <dbReference type="ARBA" id="ARBA00023004"/>
    </source>
</evidence>
<keyword evidence="7" id="KW-0408">Iron</keyword>
<dbReference type="RefSeq" id="WP_162883865.1">
    <property type="nucleotide sequence ID" value="NZ_QQSW01000006.1"/>
</dbReference>
<evidence type="ECO:0000256" key="3">
    <source>
        <dbReference type="ARBA" id="ARBA00022452"/>
    </source>
</evidence>
<comment type="subcellular location">
    <subcellularLocation>
        <location evidence="1 12">Cell outer membrane</location>
        <topology evidence="1 12">Multi-pass membrane protein</topology>
    </subcellularLocation>
</comment>
<dbReference type="Gene3D" id="2.40.170.20">
    <property type="entry name" value="TonB-dependent receptor, beta-barrel domain"/>
    <property type="match status" value="1"/>
</dbReference>
<feature type="domain" description="TonB-dependent receptor-like beta-barrel" evidence="15">
    <location>
        <begin position="299"/>
        <end position="759"/>
    </location>
</feature>
<dbReference type="PANTHER" id="PTHR32552:SF81">
    <property type="entry name" value="TONB-DEPENDENT OUTER MEMBRANE RECEPTOR"/>
    <property type="match status" value="1"/>
</dbReference>
<dbReference type="InterPro" id="IPR010917">
    <property type="entry name" value="TonB_rcpt_CS"/>
</dbReference>
<keyword evidence="4" id="KW-0410">Iron transport</keyword>
<keyword evidence="18" id="KW-1185">Reference proteome</keyword>
<comment type="caution">
    <text evidence="17">The sequence shown here is derived from an EMBL/GenBank/DDBJ whole genome shotgun (WGS) entry which is preliminary data.</text>
</comment>
<feature type="short sequence motif" description="TonB C-terminal box" evidence="13">
    <location>
        <begin position="779"/>
        <end position="796"/>
    </location>
</feature>
<evidence type="ECO:0000256" key="1">
    <source>
        <dbReference type="ARBA" id="ARBA00004571"/>
    </source>
</evidence>
<keyword evidence="6" id="KW-0732">Signal</keyword>
<keyword evidence="9 14" id="KW-0798">TonB box</keyword>
<accession>A0A4R2KZE0</accession>
<dbReference type="InterPro" id="IPR000531">
    <property type="entry name" value="Beta-barrel_TonB"/>
</dbReference>
<evidence type="ECO:0000256" key="5">
    <source>
        <dbReference type="ARBA" id="ARBA00022692"/>
    </source>
</evidence>
<evidence type="ECO:0000256" key="11">
    <source>
        <dbReference type="ARBA" id="ARBA00023237"/>
    </source>
</evidence>
<dbReference type="Pfam" id="PF07715">
    <property type="entry name" value="Plug"/>
    <property type="match status" value="1"/>
</dbReference>
<evidence type="ECO:0000256" key="12">
    <source>
        <dbReference type="PROSITE-ProRule" id="PRU01360"/>
    </source>
</evidence>
<keyword evidence="17" id="KW-0675">Receptor</keyword>
<keyword evidence="5 12" id="KW-0812">Transmembrane</keyword>
<dbReference type="SUPFAM" id="SSF56935">
    <property type="entry name" value="Porins"/>
    <property type="match status" value="1"/>
</dbReference>
<name>A0A4R2KZE0_9GAMM</name>
<keyword evidence="8" id="KW-0406">Ion transport</keyword>
<evidence type="ECO:0000259" key="15">
    <source>
        <dbReference type="Pfam" id="PF00593"/>
    </source>
</evidence>
<keyword evidence="11 12" id="KW-0998">Cell outer membrane</keyword>
<keyword evidence="3 12" id="KW-1134">Transmembrane beta strand</keyword>
<dbReference type="GO" id="GO:0009279">
    <property type="term" value="C:cell outer membrane"/>
    <property type="evidence" value="ECO:0007669"/>
    <property type="project" value="UniProtKB-SubCell"/>
</dbReference>
<evidence type="ECO:0000256" key="13">
    <source>
        <dbReference type="PROSITE-ProRule" id="PRU10144"/>
    </source>
</evidence>